<keyword evidence="1" id="KW-0812">Transmembrane</keyword>
<keyword evidence="3" id="KW-1185">Reference proteome</keyword>
<accession>A0ABR3F1C9</accession>
<sequence>MIAIIVESGFMYSAALLVAYTIATVYVALPAPFDPTVITAQFAGLAPTLLIVRVAYNKSYDSVNPNQMVSTLAFASAPSGPQESRVDRLELHSAHIPGEKSVY</sequence>
<name>A0ABR3F1C9_9AGAR</name>
<organism evidence="2 3">
    <name type="scientific">Marasmius crinis-equi</name>
    <dbReference type="NCBI Taxonomy" id="585013"/>
    <lineage>
        <taxon>Eukaryota</taxon>
        <taxon>Fungi</taxon>
        <taxon>Dikarya</taxon>
        <taxon>Basidiomycota</taxon>
        <taxon>Agaricomycotina</taxon>
        <taxon>Agaricomycetes</taxon>
        <taxon>Agaricomycetidae</taxon>
        <taxon>Agaricales</taxon>
        <taxon>Marasmiineae</taxon>
        <taxon>Marasmiaceae</taxon>
        <taxon>Marasmius</taxon>
    </lineage>
</organism>
<evidence type="ECO:0000313" key="3">
    <source>
        <dbReference type="Proteomes" id="UP001465976"/>
    </source>
</evidence>
<evidence type="ECO:0000256" key="1">
    <source>
        <dbReference type="SAM" id="Phobius"/>
    </source>
</evidence>
<proteinExistence type="predicted"/>
<keyword evidence="1" id="KW-0472">Membrane</keyword>
<feature type="transmembrane region" description="Helical" evidence="1">
    <location>
        <begin position="37"/>
        <end position="56"/>
    </location>
</feature>
<reference evidence="2 3" key="1">
    <citation type="submission" date="2024-02" db="EMBL/GenBank/DDBJ databases">
        <title>A draft genome for the cacao thread blight pathogen Marasmius crinis-equi.</title>
        <authorList>
            <person name="Cohen S.P."/>
            <person name="Baruah I.K."/>
            <person name="Amoako-Attah I."/>
            <person name="Bukari Y."/>
            <person name="Meinhardt L.W."/>
            <person name="Bailey B.A."/>
        </authorList>
    </citation>
    <scope>NUCLEOTIDE SEQUENCE [LARGE SCALE GENOMIC DNA]</scope>
    <source>
        <strain evidence="2 3">GH-76</strain>
    </source>
</reference>
<keyword evidence="1" id="KW-1133">Transmembrane helix</keyword>
<feature type="transmembrane region" description="Helical" evidence="1">
    <location>
        <begin position="12"/>
        <end position="31"/>
    </location>
</feature>
<evidence type="ECO:0000313" key="2">
    <source>
        <dbReference type="EMBL" id="KAL0569006.1"/>
    </source>
</evidence>
<protein>
    <submittedName>
        <fullName evidence="2">Uncharacterized protein</fullName>
    </submittedName>
</protein>
<comment type="caution">
    <text evidence="2">The sequence shown here is derived from an EMBL/GenBank/DDBJ whole genome shotgun (WGS) entry which is preliminary data.</text>
</comment>
<gene>
    <name evidence="2" type="ORF">V5O48_012967</name>
</gene>
<dbReference type="Proteomes" id="UP001465976">
    <property type="component" value="Unassembled WGS sequence"/>
</dbReference>
<dbReference type="EMBL" id="JBAHYK010001211">
    <property type="protein sequence ID" value="KAL0569006.1"/>
    <property type="molecule type" value="Genomic_DNA"/>
</dbReference>